<keyword evidence="2" id="KW-0547">Nucleotide-binding</keyword>
<proteinExistence type="predicted"/>
<protein>
    <submittedName>
        <fullName evidence="2">ATP-binding protein</fullName>
    </submittedName>
</protein>
<dbReference type="OrthoDB" id="5593847at2"/>
<dbReference type="SUPFAM" id="SSF52540">
    <property type="entry name" value="P-loop containing nucleoside triphosphate hydrolases"/>
    <property type="match status" value="1"/>
</dbReference>
<dbReference type="EMBL" id="RJQC01000001">
    <property type="protein sequence ID" value="RNM31608.1"/>
    <property type="molecule type" value="Genomic_DNA"/>
</dbReference>
<gene>
    <name evidence="2" type="ORF">EDX97_03365</name>
</gene>
<sequence length="529" mass="61613">MKIFKWKYKYEDVDENQNQYTIEECKRNGFVDAKYIESGNPGFNGNPFIEALPRPRNMKQSSPYFRPIAPVDHLKFKDLTIEKKKEDVLSLKNLRLPLSFQKELEFVNYDVMTYSYSLRNIYYWDNHVFDETIEQNDFEMQTKSKGRVEDSAPSGFSLLGASGCGKSTAIKELFSNMPQLIAHHPEPGMIIPQITYIVVPCVPNSNFKVLYKEIGEAIDFALGNAEPCYELLIAKQRNLGDMQMKVCELIEKFSIGTIVFDEIQLVNFSKNKDNTYEALLSIVNKTKVALSVVGTEDAYNLLFSRLRNARRSGEYIDASAYTQDKKFFSKLTWIMFQWQWFDEPVRWTQELSDTLLECSKGLINQLIWIYKWMNLEYIEAKANGQNVVVDCDYIRKINDKHFRHMKSQLDLMVQQQIEQQEDQKIIDAAKGISNQNYEPEDISSLDPMHEAKITAEVIEMVHRMFPQFDSDSIGDATKQVIERDQDHKLRTYEIAQQTLDILQHKPVKKKRRTSKKKPTSKDITAYLDL</sequence>
<feature type="domain" description="ORC1/DEAH AAA+ ATPase" evidence="1">
    <location>
        <begin position="158"/>
        <end position="302"/>
    </location>
</feature>
<name>A0A3N0I3X6_9FIRM</name>
<keyword evidence="2" id="KW-0067">ATP-binding</keyword>
<dbReference type="GO" id="GO:0005524">
    <property type="term" value="F:ATP binding"/>
    <property type="evidence" value="ECO:0007669"/>
    <property type="project" value="UniProtKB-KW"/>
</dbReference>
<dbReference type="GO" id="GO:0016887">
    <property type="term" value="F:ATP hydrolysis activity"/>
    <property type="evidence" value="ECO:0007669"/>
    <property type="project" value="InterPro"/>
</dbReference>
<dbReference type="InterPro" id="IPR027417">
    <property type="entry name" value="P-loop_NTPase"/>
</dbReference>
<evidence type="ECO:0000313" key="2">
    <source>
        <dbReference type="EMBL" id="RNM31608.1"/>
    </source>
</evidence>
<dbReference type="InterPro" id="IPR049945">
    <property type="entry name" value="AAA_22"/>
</dbReference>
<comment type="caution">
    <text evidence="2">The sequence shown here is derived from an EMBL/GenBank/DDBJ whole genome shotgun (WGS) entry which is preliminary data.</text>
</comment>
<evidence type="ECO:0000259" key="1">
    <source>
        <dbReference type="Pfam" id="PF13401"/>
    </source>
</evidence>
<evidence type="ECO:0000313" key="3">
    <source>
        <dbReference type="Proteomes" id="UP000276568"/>
    </source>
</evidence>
<dbReference type="Proteomes" id="UP000276568">
    <property type="component" value="Unassembled WGS sequence"/>
</dbReference>
<accession>A0A3N0I3X6</accession>
<organism evidence="2 3">
    <name type="scientific">Absicoccus porci</name>
    <dbReference type="NCBI Taxonomy" id="2486576"/>
    <lineage>
        <taxon>Bacteria</taxon>
        <taxon>Bacillati</taxon>
        <taxon>Bacillota</taxon>
        <taxon>Erysipelotrichia</taxon>
        <taxon>Erysipelotrichales</taxon>
        <taxon>Erysipelotrichaceae</taxon>
        <taxon>Absicoccus</taxon>
    </lineage>
</organism>
<dbReference type="AlphaFoldDB" id="A0A3N0I3X6"/>
<dbReference type="Pfam" id="PF13401">
    <property type="entry name" value="AAA_22"/>
    <property type="match status" value="1"/>
</dbReference>
<reference evidence="2 3" key="1">
    <citation type="submission" date="2018-11" db="EMBL/GenBank/DDBJ databases">
        <title>Clostridium sp. nov., a member of the family Erysipelotrichaceae isolated from pig faeces.</title>
        <authorList>
            <person name="Chang Y.-H."/>
        </authorList>
    </citation>
    <scope>NUCLEOTIDE SEQUENCE [LARGE SCALE GENOMIC DNA]</scope>
    <source>
        <strain evidence="2 3">YH-panp20</strain>
    </source>
</reference>
<dbReference type="RefSeq" id="WP_128519773.1">
    <property type="nucleotide sequence ID" value="NZ_RJQC01000001.1"/>
</dbReference>
<dbReference type="Gene3D" id="3.40.50.300">
    <property type="entry name" value="P-loop containing nucleotide triphosphate hydrolases"/>
    <property type="match status" value="1"/>
</dbReference>
<keyword evidence="3" id="KW-1185">Reference proteome</keyword>